<keyword evidence="5 11" id="KW-0472">Membrane</keyword>
<dbReference type="GO" id="GO:0009897">
    <property type="term" value="C:external side of plasma membrane"/>
    <property type="evidence" value="ECO:0007669"/>
    <property type="project" value="TreeGrafter"/>
</dbReference>
<dbReference type="OrthoDB" id="4429489at2759"/>
<dbReference type="PROSITE" id="PS50297">
    <property type="entry name" value="ANK_REP_REGION"/>
    <property type="match status" value="5"/>
</dbReference>
<dbReference type="InterPro" id="IPR000276">
    <property type="entry name" value="GPCR_Rhodpsn"/>
</dbReference>
<feature type="domain" description="G-protein coupled receptors family 1 profile" evidence="12">
    <location>
        <begin position="45"/>
        <end position="301"/>
    </location>
</feature>
<keyword evidence="14" id="KW-1185">Reference proteome</keyword>
<feature type="repeat" description="ANK" evidence="10">
    <location>
        <begin position="508"/>
        <end position="540"/>
    </location>
</feature>
<comment type="caution">
    <text evidence="13">The sequence shown here is derived from an EMBL/GenBank/DDBJ whole genome shotgun (WGS) entry which is preliminary data.</text>
</comment>
<keyword evidence="7" id="KW-0675">Receptor</keyword>
<evidence type="ECO:0000313" key="14">
    <source>
        <dbReference type="Proteomes" id="UP000824219"/>
    </source>
</evidence>
<keyword evidence="3 11" id="KW-1133">Transmembrane helix</keyword>
<evidence type="ECO:0000256" key="11">
    <source>
        <dbReference type="SAM" id="Phobius"/>
    </source>
</evidence>
<feature type="transmembrane region" description="Helical" evidence="11">
    <location>
        <begin position="198"/>
        <end position="221"/>
    </location>
</feature>
<dbReference type="InterPro" id="IPR002110">
    <property type="entry name" value="Ankyrin_rpt"/>
</dbReference>
<dbReference type="SUPFAM" id="SSF48403">
    <property type="entry name" value="Ankyrin repeat"/>
    <property type="match status" value="2"/>
</dbReference>
<feature type="repeat" description="ANK" evidence="10">
    <location>
        <begin position="466"/>
        <end position="489"/>
    </location>
</feature>
<dbReference type="PANTHER" id="PTHR10489">
    <property type="entry name" value="CELL ADHESION MOLECULE"/>
    <property type="match status" value="1"/>
</dbReference>
<feature type="transmembrane region" description="Helical" evidence="11">
    <location>
        <begin position="64"/>
        <end position="85"/>
    </location>
</feature>
<sequence>MAESENVSFSNFTRLENVGAASNFHALRFLMSLVYSFVCAVGLVGNVLVFYLMRSRQGRRSSTINLFILNLAATDFQFVLVLPFWAVETARDFSWPFGHVMCKVVLSVTVMNMYASVFFLTAMSITRYWAVASALKDRSHHCVSSGRWASALLWLFATIATTPTIIYSTEKEVFGENLCLISFPGGNHWLGLYHLQKVLIGFVFPMLIVCVCYVLLLRFLILRSMNNNLPRRKSRVTRSVTVVVLSFFICWMPNQAVTFWGVLVKLDVLQFDQTYYMVQTYFFPVTACLAHANSCLNPVLYCLTRREFRKMLKDLFWRISSPSMSNSCQIRPFSGSVKGEREDSQAVIPLNVVENEQYRLSLFNAHISSLGVSSSHGSHRAHVDLSHGLVSSDWLFNGSRAASLSDLWAILAQTEEEPAARMESLAGYVYKAASEGRVLTLAALLLNHSASETRYLLDYTTQLAGQRSTPLIIAARNGHDKVVRLLLDHYGVDTEQTGTVRFDGYVIDGATALWCAAGAGHFEVVRLLVSHNANVNHTTLTNSTPLRAACFDGRLDIVRYLVEHNADISIANKYNNTCLMIAAYKGHADVVRFLLEQSADPNAKAHCGATALHFAAEAGHLEIVNELVQCQAAMVVNGHGMTPLKVAAESCKADVVELLLSHADCDAHSRIEALELLGASFANDRENYDILKTYHYLYLAMLERYRDPERVIAKELPPPVEAYGGRMECRTPLDLEVIRQDRDALHMEGLMVRERILGSDNVDVSHPIIYRGAVYADNMEFEQCIKLWLHALHLRQRSSRNTHKDLLRFAQVFSQMVHLKEPVQAVDVEQVLCCSVLEIRRSMARLETASEAERPASTDNYESNVFTFLYLVCISTKTQCDDEDRARINKQIYDLIRLDPRTREGSSLLHLAVSSSTPVDDFHTNDVCSFPNAQVTKILLDCGAQVNCVDNEGNSPLHLIVQYNRPISDFLTLHAIIICLVEAGAHTDMTNKQKKTPLEKSTTGVSEILLKTQMKMSLKCLAARAVRQHHILYRDQIPKSLEEFVEFH</sequence>
<dbReference type="FunFam" id="1.25.40.20:FF:000205">
    <property type="entry name" value="Fem-1 homolog B"/>
    <property type="match status" value="1"/>
</dbReference>
<feature type="repeat" description="ANK" evidence="10">
    <location>
        <begin position="574"/>
        <end position="606"/>
    </location>
</feature>
<dbReference type="PRINTS" id="PR00237">
    <property type="entry name" value="GPCRRHODOPSN"/>
</dbReference>
<keyword evidence="9" id="KW-0807">Transducer</keyword>
<reference evidence="13 14" key="1">
    <citation type="submission" date="2021-06" db="EMBL/GenBank/DDBJ databases">
        <title>Chromosome-level genome assembly of the red-tail catfish (Hemibagrus wyckioides).</title>
        <authorList>
            <person name="Shao F."/>
        </authorList>
    </citation>
    <scope>NUCLEOTIDE SEQUENCE [LARGE SCALE GENOMIC DNA]</scope>
    <source>
        <strain evidence="13">EC202008001</strain>
        <tissue evidence="13">Blood</tissue>
    </source>
</reference>
<keyword evidence="10" id="KW-0040">ANK repeat</keyword>
<evidence type="ECO:0000256" key="4">
    <source>
        <dbReference type="ARBA" id="ARBA00023040"/>
    </source>
</evidence>
<evidence type="ECO:0000313" key="13">
    <source>
        <dbReference type="EMBL" id="KAG7324126.1"/>
    </source>
</evidence>
<dbReference type="Pfam" id="PF00001">
    <property type="entry name" value="7tm_1"/>
    <property type="match status" value="1"/>
</dbReference>
<dbReference type="SUPFAM" id="SSF81321">
    <property type="entry name" value="Family A G protein-coupled receptor-like"/>
    <property type="match status" value="1"/>
</dbReference>
<keyword evidence="8" id="KW-0325">Glycoprotein</keyword>
<dbReference type="PANTHER" id="PTHR10489:SF935">
    <property type="entry name" value="RELAXIN FAMILY PEPTIDE RECEPTOR 3.3A1-RELATED"/>
    <property type="match status" value="1"/>
</dbReference>
<accession>A0A9D3SH36</accession>
<dbReference type="GO" id="GO:0006955">
    <property type="term" value="P:immune response"/>
    <property type="evidence" value="ECO:0007669"/>
    <property type="project" value="TreeGrafter"/>
</dbReference>
<comment type="subcellular location">
    <subcellularLocation>
        <location evidence="1">Membrane</location>
        <topology evidence="1">Multi-pass membrane protein</topology>
    </subcellularLocation>
</comment>
<proteinExistence type="predicted"/>
<feature type="repeat" description="ANK" evidence="10">
    <location>
        <begin position="607"/>
        <end position="639"/>
    </location>
</feature>
<dbReference type="GO" id="GO:0016493">
    <property type="term" value="F:C-C chemokine receptor activity"/>
    <property type="evidence" value="ECO:0007669"/>
    <property type="project" value="TreeGrafter"/>
</dbReference>
<dbReference type="Gene3D" id="1.25.40.20">
    <property type="entry name" value="Ankyrin repeat-containing domain"/>
    <property type="match status" value="3"/>
</dbReference>
<evidence type="ECO:0000256" key="8">
    <source>
        <dbReference type="ARBA" id="ARBA00023180"/>
    </source>
</evidence>
<keyword evidence="4" id="KW-0297">G-protein coupled receptor</keyword>
<evidence type="ECO:0000256" key="5">
    <source>
        <dbReference type="ARBA" id="ARBA00023136"/>
    </source>
</evidence>
<dbReference type="PROSITE" id="PS50262">
    <property type="entry name" value="G_PROTEIN_RECEP_F1_2"/>
    <property type="match status" value="1"/>
</dbReference>
<evidence type="ECO:0000256" key="6">
    <source>
        <dbReference type="ARBA" id="ARBA00023157"/>
    </source>
</evidence>
<dbReference type="SMART" id="SM00248">
    <property type="entry name" value="ANK"/>
    <property type="match status" value="8"/>
</dbReference>
<dbReference type="GO" id="GO:0019722">
    <property type="term" value="P:calcium-mediated signaling"/>
    <property type="evidence" value="ECO:0007669"/>
    <property type="project" value="TreeGrafter"/>
</dbReference>
<protein>
    <recommendedName>
        <fullName evidence="12">G-protein coupled receptors family 1 profile domain-containing protein</fullName>
    </recommendedName>
</protein>
<dbReference type="GO" id="GO:0019957">
    <property type="term" value="F:C-C chemokine binding"/>
    <property type="evidence" value="ECO:0007669"/>
    <property type="project" value="TreeGrafter"/>
</dbReference>
<dbReference type="InterPro" id="IPR000248">
    <property type="entry name" value="ATII_rcpt"/>
</dbReference>
<evidence type="ECO:0000256" key="2">
    <source>
        <dbReference type="ARBA" id="ARBA00022692"/>
    </source>
</evidence>
<dbReference type="InterPro" id="IPR036770">
    <property type="entry name" value="Ankyrin_rpt-contain_sf"/>
</dbReference>
<feature type="transmembrane region" description="Helical" evidence="11">
    <location>
        <begin position="105"/>
        <end position="130"/>
    </location>
</feature>
<dbReference type="PROSITE" id="PS50088">
    <property type="entry name" value="ANK_REPEAT"/>
    <property type="match status" value="5"/>
</dbReference>
<evidence type="ECO:0000256" key="3">
    <source>
        <dbReference type="ARBA" id="ARBA00022989"/>
    </source>
</evidence>
<dbReference type="GO" id="GO:0060326">
    <property type="term" value="P:cell chemotaxis"/>
    <property type="evidence" value="ECO:0007669"/>
    <property type="project" value="TreeGrafter"/>
</dbReference>
<evidence type="ECO:0000256" key="9">
    <source>
        <dbReference type="ARBA" id="ARBA00023224"/>
    </source>
</evidence>
<dbReference type="Gene3D" id="1.20.1070.10">
    <property type="entry name" value="Rhodopsin 7-helix transmembrane proteins"/>
    <property type="match status" value="1"/>
</dbReference>
<evidence type="ECO:0000259" key="12">
    <source>
        <dbReference type="PROSITE" id="PS50262"/>
    </source>
</evidence>
<organism evidence="13 14">
    <name type="scientific">Hemibagrus wyckioides</name>
    <dbReference type="NCBI Taxonomy" id="337641"/>
    <lineage>
        <taxon>Eukaryota</taxon>
        <taxon>Metazoa</taxon>
        <taxon>Chordata</taxon>
        <taxon>Craniata</taxon>
        <taxon>Vertebrata</taxon>
        <taxon>Euteleostomi</taxon>
        <taxon>Actinopterygii</taxon>
        <taxon>Neopterygii</taxon>
        <taxon>Teleostei</taxon>
        <taxon>Ostariophysi</taxon>
        <taxon>Siluriformes</taxon>
        <taxon>Bagridae</taxon>
        <taxon>Hemibagrus</taxon>
    </lineage>
</organism>
<dbReference type="PRINTS" id="PR00241">
    <property type="entry name" value="ANGIOTENSINR"/>
</dbReference>
<gene>
    <name evidence="13" type="ORF">KOW79_012142</name>
</gene>
<evidence type="ECO:0000256" key="1">
    <source>
        <dbReference type="ARBA" id="ARBA00004141"/>
    </source>
</evidence>
<dbReference type="EMBL" id="JAHKSW010000014">
    <property type="protein sequence ID" value="KAG7324126.1"/>
    <property type="molecule type" value="Genomic_DNA"/>
</dbReference>
<keyword evidence="2 11" id="KW-0812">Transmembrane</keyword>
<dbReference type="InterPro" id="IPR050119">
    <property type="entry name" value="CCR1-9-like"/>
</dbReference>
<dbReference type="Pfam" id="PF00023">
    <property type="entry name" value="Ank"/>
    <property type="match status" value="1"/>
</dbReference>
<feature type="transmembrane region" description="Helical" evidence="11">
    <location>
        <begin position="242"/>
        <end position="261"/>
    </location>
</feature>
<dbReference type="Proteomes" id="UP000824219">
    <property type="component" value="Linkage Group LG14"/>
</dbReference>
<dbReference type="Pfam" id="PF12796">
    <property type="entry name" value="Ank_2"/>
    <property type="match status" value="2"/>
</dbReference>
<name>A0A9D3SH36_9TELE</name>
<dbReference type="PRINTS" id="PR01415">
    <property type="entry name" value="ANKYRIN"/>
</dbReference>
<dbReference type="AlphaFoldDB" id="A0A9D3SH36"/>
<feature type="transmembrane region" description="Helical" evidence="11">
    <location>
        <begin position="151"/>
        <end position="168"/>
    </location>
</feature>
<dbReference type="InterPro" id="IPR017452">
    <property type="entry name" value="GPCR_Rhodpsn_7TM"/>
</dbReference>
<feature type="transmembrane region" description="Helical" evidence="11">
    <location>
        <begin position="33"/>
        <end position="52"/>
    </location>
</feature>
<dbReference type="GO" id="GO:0007204">
    <property type="term" value="P:positive regulation of cytosolic calcium ion concentration"/>
    <property type="evidence" value="ECO:0007669"/>
    <property type="project" value="TreeGrafter"/>
</dbReference>
<evidence type="ECO:0000256" key="7">
    <source>
        <dbReference type="ARBA" id="ARBA00023170"/>
    </source>
</evidence>
<evidence type="ECO:0000256" key="10">
    <source>
        <dbReference type="PROSITE-ProRule" id="PRU00023"/>
    </source>
</evidence>
<keyword evidence="6" id="KW-1015">Disulfide bond</keyword>
<feature type="repeat" description="ANK" evidence="10">
    <location>
        <begin position="541"/>
        <end position="573"/>
    </location>
</feature>